<organism evidence="1 2">
    <name type="scientific">Datura stramonium</name>
    <name type="common">Jimsonweed</name>
    <name type="synonym">Common thornapple</name>
    <dbReference type="NCBI Taxonomy" id="4076"/>
    <lineage>
        <taxon>Eukaryota</taxon>
        <taxon>Viridiplantae</taxon>
        <taxon>Streptophyta</taxon>
        <taxon>Embryophyta</taxon>
        <taxon>Tracheophyta</taxon>
        <taxon>Spermatophyta</taxon>
        <taxon>Magnoliopsida</taxon>
        <taxon>eudicotyledons</taxon>
        <taxon>Gunneridae</taxon>
        <taxon>Pentapetalae</taxon>
        <taxon>asterids</taxon>
        <taxon>lamiids</taxon>
        <taxon>Solanales</taxon>
        <taxon>Solanaceae</taxon>
        <taxon>Solanoideae</taxon>
        <taxon>Datureae</taxon>
        <taxon>Datura</taxon>
    </lineage>
</organism>
<dbReference type="Proteomes" id="UP000823775">
    <property type="component" value="Unassembled WGS sequence"/>
</dbReference>
<accession>A0ABS8SSS1</accession>
<keyword evidence="2" id="KW-1185">Reference proteome</keyword>
<evidence type="ECO:0000313" key="2">
    <source>
        <dbReference type="Proteomes" id="UP000823775"/>
    </source>
</evidence>
<dbReference type="EMBL" id="JACEIK010000761">
    <property type="protein sequence ID" value="MCD7461865.1"/>
    <property type="molecule type" value="Genomic_DNA"/>
</dbReference>
<gene>
    <name evidence="1" type="ORF">HAX54_047291</name>
</gene>
<name>A0ABS8SSS1_DATST</name>
<sequence length="60" mass="6688">YFPHHVGCVGRPWFLAKCGLGWATGYVVYVSSRGVALIPAGLDCQFDEVPEVELSPRHLW</sequence>
<evidence type="ECO:0000313" key="1">
    <source>
        <dbReference type="EMBL" id="MCD7461865.1"/>
    </source>
</evidence>
<protein>
    <submittedName>
        <fullName evidence="1">Uncharacterized protein</fullName>
    </submittedName>
</protein>
<feature type="non-terminal residue" evidence="1">
    <location>
        <position position="1"/>
    </location>
</feature>
<proteinExistence type="predicted"/>
<comment type="caution">
    <text evidence="1">The sequence shown here is derived from an EMBL/GenBank/DDBJ whole genome shotgun (WGS) entry which is preliminary data.</text>
</comment>
<reference evidence="1 2" key="1">
    <citation type="journal article" date="2021" name="BMC Genomics">
        <title>Datura genome reveals duplications of psychoactive alkaloid biosynthetic genes and high mutation rate following tissue culture.</title>
        <authorList>
            <person name="Rajewski A."/>
            <person name="Carter-House D."/>
            <person name="Stajich J."/>
            <person name="Litt A."/>
        </authorList>
    </citation>
    <scope>NUCLEOTIDE SEQUENCE [LARGE SCALE GENOMIC DNA]</scope>
    <source>
        <strain evidence="1">AR-01</strain>
    </source>
</reference>